<dbReference type="InterPro" id="IPR036222">
    <property type="entry name" value="CAP_N_sf"/>
</dbReference>
<dbReference type="InterPro" id="IPR018106">
    <property type="entry name" value="CAP_CS_N"/>
</dbReference>
<dbReference type="GO" id="GO:0008179">
    <property type="term" value="F:adenylate cyclase binding"/>
    <property type="evidence" value="ECO:0007669"/>
    <property type="project" value="TreeGrafter"/>
</dbReference>
<evidence type="ECO:0000256" key="2">
    <source>
        <dbReference type="RuleBase" id="RU000647"/>
    </source>
</evidence>
<dbReference type="Gene3D" id="1.25.40.330">
    <property type="entry name" value="Adenylate cyclase-associated CAP, N-terminal domain"/>
    <property type="match status" value="1"/>
</dbReference>
<comment type="similarity">
    <text evidence="1 2">Belongs to the CAP family.</text>
</comment>
<dbReference type="EMBL" id="CM026424">
    <property type="protein sequence ID" value="KAG0580771.1"/>
    <property type="molecule type" value="Genomic_DNA"/>
</dbReference>
<evidence type="ECO:0000313" key="5">
    <source>
        <dbReference type="EMBL" id="KAG0580771.1"/>
    </source>
</evidence>
<dbReference type="FunFam" id="2.160.20.70:FF:000006">
    <property type="entry name" value="Adenylyl cyclase-associated protein"/>
    <property type="match status" value="1"/>
</dbReference>
<dbReference type="Pfam" id="PF08603">
    <property type="entry name" value="CAP_C"/>
    <property type="match status" value="1"/>
</dbReference>
<accession>A0A8T0ID54</accession>
<dbReference type="GO" id="GO:0003779">
    <property type="term" value="F:actin binding"/>
    <property type="evidence" value="ECO:0007669"/>
    <property type="project" value="InterPro"/>
</dbReference>
<evidence type="ECO:0000256" key="1">
    <source>
        <dbReference type="ARBA" id="ARBA00007659"/>
    </source>
</evidence>
<feature type="compositionally biased region" description="Basic and acidic residues" evidence="3">
    <location>
        <begin position="331"/>
        <end position="344"/>
    </location>
</feature>
<dbReference type="SUPFAM" id="SSF101278">
    <property type="entry name" value="N-terminal domain of adenylylcyclase associated protein, CAP"/>
    <property type="match status" value="1"/>
</dbReference>
<dbReference type="Proteomes" id="UP000822688">
    <property type="component" value="Chromosome 4"/>
</dbReference>
<dbReference type="Gene3D" id="2.160.20.70">
    <property type="match status" value="1"/>
</dbReference>
<organism evidence="5 6">
    <name type="scientific">Ceratodon purpureus</name>
    <name type="common">Fire moss</name>
    <name type="synonym">Dicranum purpureum</name>
    <dbReference type="NCBI Taxonomy" id="3225"/>
    <lineage>
        <taxon>Eukaryota</taxon>
        <taxon>Viridiplantae</taxon>
        <taxon>Streptophyta</taxon>
        <taxon>Embryophyta</taxon>
        <taxon>Bryophyta</taxon>
        <taxon>Bryophytina</taxon>
        <taxon>Bryopsida</taxon>
        <taxon>Dicranidae</taxon>
        <taxon>Pseudoditrichales</taxon>
        <taxon>Ditrichaceae</taxon>
        <taxon>Ceratodon</taxon>
    </lineage>
</organism>
<sequence>MMLLRRREEQRGEERRGEEGLRVVSGMATMDQSSLEAVVMRLEQAVSRLEGLGSRATSTSPDQGISSLVGGPKEASAAPAAVEAFDQLVQSRVGRVLAAADKIGGGVLQTSQVLQRAFEAEKAVVHAISQCKRPDPEAMQKLVQPLADALTKAHSLTEGKRTDAFNHQKAVAESLLALTWVCYAGRDCGMSMPGPHVEESWQSAEYYNNKVLVEYRSKDPNHVEWARALKELYLPGLQAYVKQFHTTGPSWNPSGVDVSQWSPGSQETAKKTSAPPPPPRGPPPPPPPPGPLAPPSSSASTPSSSGGAPLSMSAVFEEINKGESVTAGLKKVTDDMKTKNRADRSGAVPAGSAPNEKSIGASGAATPKKSTPKCELDGRKWVVEYQVGNKSIILDKCKPNESIYIFGCKDSVIQVKGKVNAIAFDKCTKSGLVFTDVVAACEIVNCTSVEVQCMGTAPTIAIDNTNGCQLYLGKNSLDAAITTAKSSAVNVLVPGPTDDSDPVEHALPEQFLNSFKDGQFTTTPVSHSGG</sequence>
<dbReference type="PROSITE" id="PS51329">
    <property type="entry name" value="C_CAP_COFACTOR_C"/>
    <property type="match status" value="1"/>
</dbReference>
<dbReference type="InterPro" id="IPR016098">
    <property type="entry name" value="CAP/MinC_C"/>
</dbReference>
<feature type="compositionally biased region" description="Low complexity" evidence="3">
    <location>
        <begin position="295"/>
        <end position="310"/>
    </location>
</feature>
<dbReference type="Pfam" id="PF21938">
    <property type="entry name" value="CAP_N"/>
    <property type="match status" value="1"/>
</dbReference>
<feature type="region of interest" description="Disordered" evidence="3">
    <location>
        <begin position="330"/>
        <end position="372"/>
    </location>
</feature>
<dbReference type="GO" id="GO:0007015">
    <property type="term" value="P:actin filament organization"/>
    <property type="evidence" value="ECO:0007669"/>
    <property type="project" value="TreeGrafter"/>
</dbReference>
<gene>
    <name evidence="5" type="ORF">KC19_4G197900</name>
</gene>
<feature type="compositionally biased region" description="Polar residues" evidence="3">
    <location>
        <begin position="251"/>
        <end position="267"/>
    </location>
</feature>
<dbReference type="InterPro" id="IPR006599">
    <property type="entry name" value="CARP_motif"/>
</dbReference>
<dbReference type="PANTHER" id="PTHR10652">
    <property type="entry name" value="ADENYLYL CYCLASE-ASSOCIATED PROTEIN"/>
    <property type="match status" value="1"/>
</dbReference>
<dbReference type="InterPro" id="IPR036223">
    <property type="entry name" value="CAP_C_sf"/>
</dbReference>
<feature type="region of interest" description="Disordered" evidence="3">
    <location>
        <begin position="52"/>
        <end position="71"/>
    </location>
</feature>
<feature type="compositionally biased region" description="Polar residues" evidence="3">
    <location>
        <begin position="55"/>
        <end position="66"/>
    </location>
</feature>
<evidence type="ECO:0000313" key="6">
    <source>
        <dbReference type="Proteomes" id="UP000822688"/>
    </source>
</evidence>
<evidence type="ECO:0000256" key="3">
    <source>
        <dbReference type="SAM" id="MobiDB-lite"/>
    </source>
</evidence>
<evidence type="ECO:0000259" key="4">
    <source>
        <dbReference type="PROSITE" id="PS51329"/>
    </source>
</evidence>
<dbReference type="InterPro" id="IPR017901">
    <property type="entry name" value="C-CAP_CF_C-like"/>
</dbReference>
<dbReference type="AlphaFoldDB" id="A0A8T0ID54"/>
<proteinExistence type="inferred from homology"/>
<dbReference type="InterPro" id="IPR013912">
    <property type="entry name" value="Adenylate_cyclase-assoc_CAP_C"/>
</dbReference>
<dbReference type="PANTHER" id="PTHR10652:SF0">
    <property type="entry name" value="ADENYLYL CYCLASE-ASSOCIATED PROTEIN"/>
    <property type="match status" value="1"/>
</dbReference>
<reference evidence="5" key="1">
    <citation type="submission" date="2020-06" db="EMBL/GenBank/DDBJ databases">
        <title>WGS assembly of Ceratodon purpureus strain R40.</title>
        <authorList>
            <person name="Carey S.B."/>
            <person name="Jenkins J."/>
            <person name="Shu S."/>
            <person name="Lovell J.T."/>
            <person name="Sreedasyam A."/>
            <person name="Maumus F."/>
            <person name="Tiley G.P."/>
            <person name="Fernandez-Pozo N."/>
            <person name="Barry K."/>
            <person name="Chen C."/>
            <person name="Wang M."/>
            <person name="Lipzen A."/>
            <person name="Daum C."/>
            <person name="Saski C.A."/>
            <person name="Payton A.C."/>
            <person name="Mcbreen J.C."/>
            <person name="Conrad R.E."/>
            <person name="Kollar L.M."/>
            <person name="Olsson S."/>
            <person name="Huttunen S."/>
            <person name="Landis J.B."/>
            <person name="Wickett N.J."/>
            <person name="Johnson M.G."/>
            <person name="Rensing S.A."/>
            <person name="Grimwood J."/>
            <person name="Schmutz J."/>
            <person name="Mcdaniel S.F."/>
        </authorList>
    </citation>
    <scope>NUCLEOTIDE SEQUENCE</scope>
    <source>
        <strain evidence="5">R40</strain>
    </source>
</reference>
<feature type="compositionally biased region" description="Pro residues" evidence="3">
    <location>
        <begin position="274"/>
        <end position="294"/>
    </location>
</feature>
<dbReference type="SMART" id="SM00673">
    <property type="entry name" value="CARP"/>
    <property type="match status" value="2"/>
</dbReference>
<dbReference type="PROSITE" id="PS01088">
    <property type="entry name" value="CAP_1"/>
    <property type="match status" value="1"/>
</dbReference>
<feature type="domain" description="C-CAP/cofactor C-like" evidence="4">
    <location>
        <begin position="367"/>
        <end position="507"/>
    </location>
</feature>
<comment type="caution">
    <text evidence="5">The sequence shown here is derived from an EMBL/GenBank/DDBJ whole genome shotgun (WGS) entry which is preliminary data.</text>
</comment>
<dbReference type="SUPFAM" id="SSF69340">
    <property type="entry name" value="C-terminal domain of adenylylcyclase associated protein"/>
    <property type="match status" value="1"/>
</dbReference>
<dbReference type="InterPro" id="IPR013992">
    <property type="entry name" value="Adenylate_cyclase-assoc_CAP_N"/>
</dbReference>
<dbReference type="GO" id="GO:0005737">
    <property type="term" value="C:cytoplasm"/>
    <property type="evidence" value="ECO:0007669"/>
    <property type="project" value="TreeGrafter"/>
</dbReference>
<dbReference type="InterPro" id="IPR053950">
    <property type="entry name" value="CAP_N"/>
</dbReference>
<dbReference type="InterPro" id="IPR001837">
    <property type="entry name" value="Adenylate_cyclase-assoc_CAP"/>
</dbReference>
<protein>
    <recommendedName>
        <fullName evidence="2">Adenylyl cyclase-associated protein</fullName>
    </recommendedName>
</protein>
<name>A0A8T0ID54_CERPU</name>
<feature type="region of interest" description="Disordered" evidence="3">
    <location>
        <begin position="251"/>
        <end position="310"/>
    </location>
</feature>
<dbReference type="GO" id="GO:0019933">
    <property type="term" value="P:cAMP-mediated signaling"/>
    <property type="evidence" value="ECO:0007669"/>
    <property type="project" value="TreeGrafter"/>
</dbReference>
<dbReference type="Pfam" id="PF01213">
    <property type="entry name" value="CAP_N-CM"/>
    <property type="match status" value="1"/>
</dbReference>
<dbReference type="FunFam" id="1.25.40.330:FF:000001">
    <property type="entry name" value="Adenylyl cyclase-associated protein"/>
    <property type="match status" value="1"/>
</dbReference>
<keyword evidence="6" id="KW-1185">Reference proteome</keyword>